<keyword evidence="1" id="KW-0812">Transmembrane</keyword>
<dbReference type="InterPro" id="IPR024563">
    <property type="entry name" value="YqhR"/>
</dbReference>
<protein>
    <submittedName>
        <fullName evidence="2">Uncharacterized protein</fullName>
    </submittedName>
</protein>
<evidence type="ECO:0000313" key="3">
    <source>
        <dbReference type="Proteomes" id="UP000318138"/>
    </source>
</evidence>
<dbReference type="Proteomes" id="UP000318138">
    <property type="component" value="Chromosome"/>
</dbReference>
<evidence type="ECO:0000256" key="1">
    <source>
        <dbReference type="SAM" id="Phobius"/>
    </source>
</evidence>
<evidence type="ECO:0000313" key="2">
    <source>
        <dbReference type="EMBL" id="QKS70948.1"/>
    </source>
</evidence>
<keyword evidence="3" id="KW-1185">Reference proteome</keyword>
<sequence length="152" mass="17215">MNVTLIGLFGGLFFSLLGYAAYYFHFTEVGPGLTISMWMSEEFEPTALGEWISVFLNGILGIGAAFLYRVLFIRFKGPTAGVFYGVILWVIIFQFISPLFPAIKGILSMSFHSIVTTLCLYIVFGLFVGYSVSFDYHERLKSEELSKKEELW</sequence>
<dbReference type="KEGG" id="psua:FLK61_29950"/>
<dbReference type="Pfam" id="PF11085">
    <property type="entry name" value="YqhR"/>
    <property type="match status" value="1"/>
</dbReference>
<accession>A0A859FDN3</accession>
<feature type="transmembrane region" description="Helical" evidence="1">
    <location>
        <begin position="82"/>
        <end position="103"/>
    </location>
</feature>
<keyword evidence="1" id="KW-1133">Transmembrane helix</keyword>
<keyword evidence="1" id="KW-0472">Membrane</keyword>
<feature type="transmembrane region" description="Helical" evidence="1">
    <location>
        <begin position="51"/>
        <end position="70"/>
    </location>
</feature>
<gene>
    <name evidence="2" type="ORF">FLK61_29950</name>
</gene>
<dbReference type="AlphaFoldDB" id="A0A859FDN3"/>
<feature type="transmembrane region" description="Helical" evidence="1">
    <location>
        <begin position="109"/>
        <end position="132"/>
    </location>
</feature>
<dbReference type="EMBL" id="CP041372">
    <property type="protein sequence ID" value="QKS70948.1"/>
    <property type="molecule type" value="Genomic_DNA"/>
</dbReference>
<proteinExistence type="predicted"/>
<reference evidence="3" key="1">
    <citation type="submission" date="2019-07" db="EMBL/GenBank/DDBJ databases">
        <title>Bacillus alkalisoli sp. nov. isolated from saline soil.</title>
        <authorList>
            <person name="Sun J.-Q."/>
            <person name="Xu L."/>
        </authorList>
    </citation>
    <scope>NUCLEOTIDE SEQUENCE [LARGE SCALE GENOMIC DNA]</scope>
    <source>
        <strain evidence="3">M4U3P1</strain>
    </source>
</reference>
<organism evidence="2 3">
    <name type="scientific">Paenalkalicoccus suaedae</name>
    <dbReference type="NCBI Taxonomy" id="2592382"/>
    <lineage>
        <taxon>Bacteria</taxon>
        <taxon>Bacillati</taxon>
        <taxon>Bacillota</taxon>
        <taxon>Bacilli</taxon>
        <taxon>Bacillales</taxon>
        <taxon>Bacillaceae</taxon>
        <taxon>Paenalkalicoccus</taxon>
    </lineage>
</organism>
<name>A0A859FDN3_9BACI</name>